<feature type="domain" description="Outer membrane protein beta-barrel" evidence="4">
    <location>
        <begin position="380"/>
        <end position="754"/>
    </location>
</feature>
<protein>
    <recommendedName>
        <fullName evidence="4">Outer membrane protein beta-barrel domain-containing protein</fullName>
    </recommendedName>
</protein>
<dbReference type="PANTHER" id="PTHR40980">
    <property type="entry name" value="PLUG DOMAIN-CONTAINING PROTEIN"/>
    <property type="match status" value="1"/>
</dbReference>
<gene>
    <name evidence="5" type="ORF">D7Z94_09310</name>
</gene>
<comment type="caution">
    <text evidence="5">The sequence shown here is derived from an EMBL/GenBank/DDBJ whole genome shotgun (WGS) entry which is preliminary data.</text>
</comment>
<dbReference type="Gene3D" id="2.170.130.10">
    <property type="entry name" value="TonB-dependent receptor, plug domain"/>
    <property type="match status" value="1"/>
</dbReference>
<name>A0A3B0C7K3_9FLAO</name>
<evidence type="ECO:0000259" key="4">
    <source>
        <dbReference type="Pfam" id="PF14905"/>
    </source>
</evidence>
<keyword evidence="6" id="KW-1185">Reference proteome</keyword>
<dbReference type="GO" id="GO:0009279">
    <property type="term" value="C:cell outer membrane"/>
    <property type="evidence" value="ECO:0007669"/>
    <property type="project" value="UniProtKB-SubCell"/>
</dbReference>
<keyword evidence="2" id="KW-0472">Membrane</keyword>
<dbReference type="Gene3D" id="2.60.40.1120">
    <property type="entry name" value="Carboxypeptidase-like, regulatory domain"/>
    <property type="match status" value="1"/>
</dbReference>
<evidence type="ECO:0000256" key="1">
    <source>
        <dbReference type="ARBA" id="ARBA00004442"/>
    </source>
</evidence>
<dbReference type="Proteomes" id="UP000276603">
    <property type="component" value="Unassembled WGS sequence"/>
</dbReference>
<dbReference type="EMBL" id="RBCJ01000002">
    <property type="protein sequence ID" value="RKN81130.1"/>
    <property type="molecule type" value="Genomic_DNA"/>
</dbReference>
<dbReference type="AlphaFoldDB" id="A0A3B0C7K3"/>
<dbReference type="SUPFAM" id="SSF56935">
    <property type="entry name" value="Porins"/>
    <property type="match status" value="1"/>
</dbReference>
<comment type="subcellular location">
    <subcellularLocation>
        <location evidence="1">Cell outer membrane</location>
    </subcellularLocation>
</comment>
<evidence type="ECO:0000256" key="3">
    <source>
        <dbReference type="ARBA" id="ARBA00023237"/>
    </source>
</evidence>
<dbReference type="PANTHER" id="PTHR40980:SF3">
    <property type="entry name" value="TONB-DEPENDENT RECEPTOR-LIKE BETA-BARREL DOMAIN-CONTAINING PROTEIN"/>
    <property type="match status" value="1"/>
</dbReference>
<dbReference type="InterPro" id="IPR037066">
    <property type="entry name" value="Plug_dom_sf"/>
</dbReference>
<reference evidence="5 6" key="1">
    <citation type="submission" date="2018-10" db="EMBL/GenBank/DDBJ databases">
        <title>Ulvibacterium marinum gen. nov., sp. nov., a novel marine bacterium of the family Flavobacteriaceae, isolated from a culture of the green alga Ulva prolifera.</title>
        <authorList>
            <person name="Zhang Z."/>
        </authorList>
    </citation>
    <scope>NUCLEOTIDE SEQUENCE [LARGE SCALE GENOMIC DNA]</scope>
    <source>
        <strain evidence="5 6">CCMM003</strain>
    </source>
</reference>
<dbReference type="OrthoDB" id="8764943at2"/>
<evidence type="ECO:0000313" key="6">
    <source>
        <dbReference type="Proteomes" id="UP000276603"/>
    </source>
</evidence>
<evidence type="ECO:0000313" key="5">
    <source>
        <dbReference type="EMBL" id="RKN81130.1"/>
    </source>
</evidence>
<dbReference type="Pfam" id="PF13620">
    <property type="entry name" value="CarboxypepD_reg"/>
    <property type="match status" value="1"/>
</dbReference>
<proteinExistence type="predicted"/>
<sequence length="811" mass="90124">MKVSGTLLLLFLGYAQMAIGQISGSVLDESGNPLVYANVILIDTLNNELRTGAITDEDGVFEIDFSQSGNYILQISLLSFTTWNSEPFEISGTVFKRHFSPITLDEAVTTLEGVAVTGRKKLIQRTQEGSIINVQQSILTKGSTALQLLERSPGVVLDQRNNSFSLNGRSGVMIMINGKPQRVPTADLMAMLSGMTADTIEKIELLTNPSARYDVDGNAGIINIVLAQNETFGIRGNLGVSAGYGEGPKQTTSLSLNYGSERTTLLGSYTFSYDDSYSGFQAIGVTQLPVLGGDTYVNFSSATQRLDRNHNINLGYDYQLSENSNFGVNVLYNTSSPLVATRNRGLYDFSSTPFLEARIHLNGDGNWKNLSTSAYFETGNETQRFTLTADYINYNNRNPNVVNSSYFDENGDSFQPDNEIYNLGNRGFNETDINVGVLKLDQHYELGEHLSVEAGLKGSLSKTVNNARIEILEDGVFVSDERFISTIENEEKIGALYALTDYTMSEKLKMQLGLRYEYWNQDFDDASLNRSFGKLFPSVFLTHSFSDTTALNFAYTKRITRPNYSDLASFLIYNGPTSVFSGNPQLLPAITDNISLTYNNKSFSLSLLATNEENPIARFQITRNSLSNVAVIAPVNVDYQRSIDFQTNIPIRINHWWSLNLNGATGMRQFKLLHTDEKIEHSYLHYNFNGTQTMLLPLNLSLEISGWYTSEHFNGSTRISGFGSLNAGIKKDFKNGSSLQFSITDIFESVDIGSQVGSLTREAFGDEFKVKYSPESGFSRIYRISYTYPFGNRKVKNANTRSGADTEKSRL</sequence>
<evidence type="ECO:0000256" key="2">
    <source>
        <dbReference type="ARBA" id="ARBA00023136"/>
    </source>
</evidence>
<dbReference type="Gene3D" id="2.40.170.20">
    <property type="entry name" value="TonB-dependent receptor, beta-barrel domain"/>
    <property type="match status" value="1"/>
</dbReference>
<accession>A0A3B0C7K3</accession>
<organism evidence="5 6">
    <name type="scientific">Ulvibacterium marinum</name>
    <dbReference type="NCBI Taxonomy" id="2419782"/>
    <lineage>
        <taxon>Bacteria</taxon>
        <taxon>Pseudomonadati</taxon>
        <taxon>Bacteroidota</taxon>
        <taxon>Flavobacteriia</taxon>
        <taxon>Flavobacteriales</taxon>
        <taxon>Flavobacteriaceae</taxon>
        <taxon>Ulvibacterium</taxon>
    </lineage>
</organism>
<keyword evidence="3" id="KW-0998">Cell outer membrane</keyword>
<dbReference type="SUPFAM" id="SSF49464">
    <property type="entry name" value="Carboxypeptidase regulatory domain-like"/>
    <property type="match status" value="1"/>
</dbReference>
<dbReference type="InterPro" id="IPR036942">
    <property type="entry name" value="Beta-barrel_TonB_sf"/>
</dbReference>
<dbReference type="Pfam" id="PF14905">
    <property type="entry name" value="OMP_b-brl_3"/>
    <property type="match status" value="1"/>
</dbReference>
<dbReference type="RefSeq" id="WP_120711287.1">
    <property type="nucleotide sequence ID" value="NZ_RBCJ01000002.1"/>
</dbReference>
<dbReference type="InterPro" id="IPR041700">
    <property type="entry name" value="OMP_b-brl_3"/>
</dbReference>
<dbReference type="InterPro" id="IPR008969">
    <property type="entry name" value="CarboxyPept-like_regulatory"/>
</dbReference>